<reference evidence="3" key="1">
    <citation type="submission" date="2015-05" db="EMBL/GenBank/DDBJ databases">
        <title>Draft genome sequencing of a biphenyl-degrading bacterium, Pseudomonas balearica KF707 (=NBRC110670).</title>
        <authorList>
            <person name="Kimura N."/>
            <person name="Hirose J."/>
            <person name="Watanabe T."/>
            <person name="Suenaga H."/>
            <person name="Fujihara H."/>
            <person name="Noguchi M."/>
            <person name="Hashimoto M."/>
            <person name="Shimodaira J."/>
            <person name="Tsuchikane K."/>
            <person name="Hosoyama A."/>
            <person name="Yamazoe A."/>
            <person name="Fujita N."/>
            <person name="Furukawa K."/>
        </authorList>
    </citation>
    <scope>NUCLEOTIDE SEQUENCE [LARGE SCALE GENOMIC DNA]</scope>
    <source>
        <strain evidence="3">DSM 10086 / NBRC 110670 / KF707</strain>
    </source>
</reference>
<organism evidence="2 3">
    <name type="scientific">Metapseudomonas furukawaii</name>
    <name type="common">Pseudomonas furukawaii</name>
    <dbReference type="NCBI Taxonomy" id="1149133"/>
    <lineage>
        <taxon>Bacteria</taxon>
        <taxon>Pseudomonadati</taxon>
        <taxon>Pseudomonadota</taxon>
        <taxon>Gammaproteobacteria</taxon>
        <taxon>Pseudomonadales</taxon>
        <taxon>Pseudomonadaceae</taxon>
        <taxon>Metapseudomonas</taxon>
    </lineage>
</organism>
<dbReference type="EMBL" id="AP014862">
    <property type="protein sequence ID" value="BAU73933.1"/>
    <property type="molecule type" value="Genomic_DNA"/>
</dbReference>
<accession>L8MQM1</accession>
<dbReference type="Gene3D" id="2.60.40.790">
    <property type="match status" value="1"/>
</dbReference>
<dbReference type="OrthoDB" id="9792695at2"/>
<keyword evidence="3" id="KW-1185">Reference proteome</keyword>
<reference evidence="2 3" key="2">
    <citation type="journal article" date="2017" name="Int. J. Syst. Evol. Microbiol.">
        <title>Pseudomonas furukawaii sp. nov., a polychlorinated biphenyl-degrading bacterium isolated from biphenyl-contaminated soil in Japan.</title>
        <authorList>
            <person name="Kimura N."/>
            <person name="Watanabe T."/>
            <person name="Suenaga H."/>
            <person name="Fujihara H."/>
            <person name="Futagami T."/>
            <person name="Goto M."/>
            <person name="Hanada S."/>
            <person name="Hirose J."/>
        </authorList>
    </citation>
    <scope>NUCLEOTIDE SEQUENCE [LARGE SCALE GENOMIC DNA]</scope>
    <source>
        <strain evidence="3">DSM 10086 / NBRC 110670 / KF707</strain>
    </source>
</reference>
<evidence type="ECO:0000313" key="2">
    <source>
        <dbReference type="EMBL" id="BAU73933.1"/>
    </source>
</evidence>
<dbReference type="Proteomes" id="UP000218554">
    <property type="component" value="Chromosome"/>
</dbReference>
<evidence type="ECO:0000313" key="3">
    <source>
        <dbReference type="Proteomes" id="UP000218554"/>
    </source>
</evidence>
<feature type="compositionally biased region" description="Basic and acidic residues" evidence="1">
    <location>
        <begin position="17"/>
        <end position="26"/>
    </location>
</feature>
<dbReference type="SUPFAM" id="SSF49764">
    <property type="entry name" value="HSP20-like chaperones"/>
    <property type="match status" value="1"/>
</dbReference>
<name>L8MQM1_METFU</name>
<dbReference type="AlphaFoldDB" id="L8MQM1"/>
<feature type="region of interest" description="Disordered" evidence="1">
    <location>
        <begin position="1"/>
        <end position="26"/>
    </location>
</feature>
<evidence type="ECO:0000256" key="1">
    <source>
        <dbReference type="SAM" id="MobiDB-lite"/>
    </source>
</evidence>
<dbReference type="InterPro" id="IPR008978">
    <property type="entry name" value="HSP20-like_chaperone"/>
</dbReference>
<dbReference type="RefSeq" id="WP_003449848.1">
    <property type="nucleotide sequence ID" value="NZ_AJMR01000084.1"/>
</dbReference>
<sequence length="68" mass="7528">MGINLPSGNLVPKGKRRESNEEKKDYSLSKRIDVGRIDLSLDRSVLTISMPKKPAAIKPEKVVPIKAN</sequence>
<accession>A0A143SPV0</accession>
<dbReference type="KEGG" id="pfuw:KF707C_22450"/>
<proteinExistence type="predicted"/>
<protein>
    <submittedName>
        <fullName evidence="2">Uncharacterized protein</fullName>
    </submittedName>
</protein>
<gene>
    <name evidence="2" type="ORF">KF707C_22450</name>
</gene>